<organism evidence="1 2">
    <name type="scientific">Ruegeria marisrubri</name>
    <dbReference type="NCBI Taxonomy" id="1685379"/>
    <lineage>
        <taxon>Bacteria</taxon>
        <taxon>Pseudomonadati</taxon>
        <taxon>Pseudomonadota</taxon>
        <taxon>Alphaproteobacteria</taxon>
        <taxon>Rhodobacterales</taxon>
        <taxon>Roseobacteraceae</taxon>
        <taxon>Ruegeria</taxon>
    </lineage>
</organism>
<comment type="caution">
    <text evidence="1">The sequence shown here is derived from an EMBL/GenBank/DDBJ whole genome shotgun (WGS) entry which is preliminary data.</text>
</comment>
<dbReference type="AlphaFoldDB" id="A0A0X3TYI6"/>
<dbReference type="STRING" id="1685379.AVO45_06875"/>
<sequence>MKAPRLSRRLVLEAPVRIADGGGGFAEDWQAVGTLWAEVTARSGSERQVAGVPVSRVSHRIVVRGAPEGSPMRPTPNQRFRDGSRIFAVRAVSERDPAGRYLVCFADEEVAA</sequence>
<evidence type="ECO:0000313" key="1">
    <source>
        <dbReference type="EMBL" id="KUJ80747.1"/>
    </source>
</evidence>
<accession>A0A0X3TYI6</accession>
<name>A0A0X3TYI6_9RHOB</name>
<dbReference type="Gene3D" id="2.40.10.270">
    <property type="entry name" value="Bacteriophage SPP1 head-tail adaptor protein"/>
    <property type="match status" value="1"/>
</dbReference>
<reference evidence="1 2" key="1">
    <citation type="submission" date="2015-12" db="EMBL/GenBank/DDBJ databases">
        <authorList>
            <person name="Shamseldin A."/>
            <person name="Moawad H."/>
            <person name="Abd El-Rahim W.M."/>
            <person name="Sadowsky M.J."/>
        </authorList>
    </citation>
    <scope>NUCLEOTIDE SEQUENCE [LARGE SCALE GENOMIC DNA]</scope>
    <source>
        <strain evidence="1 2">ZGT118</strain>
    </source>
</reference>
<evidence type="ECO:0000313" key="2">
    <source>
        <dbReference type="Proteomes" id="UP000053791"/>
    </source>
</evidence>
<dbReference type="InterPro" id="IPR038666">
    <property type="entry name" value="SSP1_head-tail_sf"/>
</dbReference>
<keyword evidence="2" id="KW-1185">Reference proteome</keyword>
<protein>
    <submittedName>
        <fullName evidence="1">Phage tail protein</fullName>
    </submittedName>
</protein>
<dbReference type="EMBL" id="LQBQ01000012">
    <property type="protein sequence ID" value="KUJ80747.1"/>
    <property type="molecule type" value="Genomic_DNA"/>
</dbReference>
<dbReference type="RefSeq" id="WP_068346328.1">
    <property type="nucleotide sequence ID" value="NZ_LQBQ01000012.1"/>
</dbReference>
<dbReference type="InterPro" id="IPR008767">
    <property type="entry name" value="Phage_SPP1_head-tail_adaptor"/>
</dbReference>
<dbReference type="OrthoDB" id="7570189at2"/>
<dbReference type="Pfam" id="PF05521">
    <property type="entry name" value="Phage_HCP"/>
    <property type="match status" value="1"/>
</dbReference>
<dbReference type="Proteomes" id="UP000053791">
    <property type="component" value="Unassembled WGS sequence"/>
</dbReference>
<proteinExistence type="predicted"/>
<gene>
    <name evidence="1" type="ORF">AVO45_06875</name>
</gene>